<evidence type="ECO:0000256" key="4">
    <source>
        <dbReference type="PIRSR" id="PIRSR000137-2"/>
    </source>
</evidence>
<feature type="binding site" evidence="4">
    <location>
        <begin position="567"/>
        <end position="568"/>
    </location>
    <ligand>
        <name>FAD</name>
        <dbReference type="ChEBI" id="CHEBI:57692"/>
    </ligand>
</feature>
<dbReference type="PIRSF" id="PIRSF000137">
    <property type="entry name" value="Alcohol_oxidase"/>
    <property type="match status" value="1"/>
</dbReference>
<dbReference type="RefSeq" id="XP_033396141.1">
    <property type="nucleotide sequence ID" value="XM_033544276.1"/>
</dbReference>
<evidence type="ECO:0000259" key="8">
    <source>
        <dbReference type="PROSITE" id="PS00624"/>
    </source>
</evidence>
<reference evidence="9" key="1">
    <citation type="journal article" date="2020" name="Stud. Mycol.">
        <title>101 Dothideomycetes genomes: a test case for predicting lifestyles and emergence of pathogens.</title>
        <authorList>
            <person name="Haridas S."/>
            <person name="Albert R."/>
            <person name="Binder M."/>
            <person name="Bloem J."/>
            <person name="Labutti K."/>
            <person name="Salamov A."/>
            <person name="Andreopoulos B."/>
            <person name="Baker S."/>
            <person name="Barry K."/>
            <person name="Bills G."/>
            <person name="Bluhm B."/>
            <person name="Cannon C."/>
            <person name="Castanera R."/>
            <person name="Culley D."/>
            <person name="Daum C."/>
            <person name="Ezra D."/>
            <person name="Gonzalez J."/>
            <person name="Henrissat B."/>
            <person name="Kuo A."/>
            <person name="Liang C."/>
            <person name="Lipzen A."/>
            <person name="Lutzoni F."/>
            <person name="Magnuson J."/>
            <person name="Mondo S."/>
            <person name="Nolan M."/>
            <person name="Ohm R."/>
            <person name="Pangilinan J."/>
            <person name="Park H.-J."/>
            <person name="Ramirez L."/>
            <person name="Alfaro M."/>
            <person name="Sun H."/>
            <person name="Tritt A."/>
            <person name="Yoshinaga Y."/>
            <person name="Zwiers L.-H."/>
            <person name="Turgeon B."/>
            <person name="Goodwin S."/>
            <person name="Spatafora J."/>
            <person name="Crous P."/>
            <person name="Grigoriev I."/>
        </authorList>
    </citation>
    <scope>NUCLEOTIDE SEQUENCE</scope>
    <source>
        <strain evidence="9">CBS 121167</strain>
    </source>
</reference>
<gene>
    <name evidence="9" type="ORF">K452DRAFT_319911</name>
</gene>
<sequence length="632" mass="68721">MRLTFSFFCAFQFALAIPVLNPILEVIQQVTSGKGLIEGTFGALEGALGQEATYDYVVVGGGTAGNAIGVRLAEAGHSVAIIEAGAYYELGKPVLGTTPAGDIIGIGSSILDSDLLVDWGFVTEPQSGANNRKVHYARGKALGGSSALNFMIYQRGTLASYEQWAEDVGDDSYTFDKILPYFERSVNFTAPNTETRLGNATTLYNEDVFSSNNPGPVSVSYTNYVSPWATWLEKAMHAIGIKQTQDFNSGNLMGAQYCSVNVRPSDQTRSTSGAYVNSAINNKNLKVYLNTLAKRILFGSNNTATGVEVSSGIVTYKIHASKEVILSAGAFQSPQLLMVSGIGPASTLNEFDIDVRSELPGVGQNMWDHIMFGPAYEVQIQTLDKVLHDPLYLAEALAEYITNHTGVLTSNVIEFIGWEKLSEAASYRSNFSDPALNDLASFPSDWPEVEWISGNGYIGSFWFPALQQPLNDKQYATILGALVAPTSRGNVTIKSTDTSVLPSISPNWLTTKTDQELAIAMYKRMRETWHTQTLQEIVIGEEYWPGKEVSTDEEILSLIQDTFMTVWHAACTCKMGKRNDRMAVVDNKARVYGVGGLRVVDASALPLLPPGHPTSSIYMLAEKIAQSIIDGD</sequence>
<dbReference type="PANTHER" id="PTHR11552:SF138">
    <property type="entry name" value="DEHYDROGENASE PKFF-RELATED"/>
    <property type="match status" value="1"/>
</dbReference>
<feature type="domain" description="Glucose-methanol-choline oxidoreductase N-terminal" evidence="8">
    <location>
        <begin position="329"/>
        <end position="343"/>
    </location>
</feature>
<dbReference type="PANTHER" id="PTHR11552">
    <property type="entry name" value="GLUCOSE-METHANOL-CHOLINE GMC OXIDOREDUCTASE"/>
    <property type="match status" value="1"/>
</dbReference>
<dbReference type="GeneID" id="54301772"/>
<dbReference type="SUPFAM" id="SSF51905">
    <property type="entry name" value="FAD/NAD(P)-binding domain"/>
    <property type="match status" value="1"/>
</dbReference>
<dbReference type="InterPro" id="IPR036188">
    <property type="entry name" value="FAD/NAD-bd_sf"/>
</dbReference>
<dbReference type="AlphaFoldDB" id="A0A6A6BA29"/>
<comment type="cofactor">
    <cofactor evidence="4">
        <name>FAD</name>
        <dbReference type="ChEBI" id="CHEBI:57692"/>
    </cofactor>
</comment>
<feature type="active site" description="Proton donor" evidence="3">
    <location>
        <position position="568"/>
    </location>
</feature>
<keyword evidence="6" id="KW-0732">Signal</keyword>
<evidence type="ECO:0000313" key="10">
    <source>
        <dbReference type="Proteomes" id="UP000799438"/>
    </source>
</evidence>
<evidence type="ECO:0000256" key="2">
    <source>
        <dbReference type="ARBA" id="ARBA00023180"/>
    </source>
</evidence>
<proteinExistence type="inferred from homology"/>
<feature type="domain" description="Glucose-methanol-choline oxidoreductase N-terminal" evidence="7">
    <location>
        <begin position="139"/>
        <end position="162"/>
    </location>
</feature>
<dbReference type="GO" id="GO:0050660">
    <property type="term" value="F:flavin adenine dinucleotide binding"/>
    <property type="evidence" value="ECO:0007669"/>
    <property type="project" value="InterPro"/>
</dbReference>
<dbReference type="InterPro" id="IPR012132">
    <property type="entry name" value="GMC_OxRdtase"/>
</dbReference>
<dbReference type="Gene3D" id="3.30.560.10">
    <property type="entry name" value="Glucose Oxidase, domain 3"/>
    <property type="match status" value="1"/>
</dbReference>
<accession>A0A6A6BA29</accession>
<dbReference type="Pfam" id="PF05199">
    <property type="entry name" value="GMC_oxred_C"/>
    <property type="match status" value="1"/>
</dbReference>
<dbReference type="Proteomes" id="UP000799438">
    <property type="component" value="Unassembled WGS sequence"/>
</dbReference>
<evidence type="ECO:0000256" key="6">
    <source>
        <dbReference type="SAM" id="SignalP"/>
    </source>
</evidence>
<comment type="similarity">
    <text evidence="1 5">Belongs to the GMC oxidoreductase family.</text>
</comment>
<evidence type="ECO:0000256" key="5">
    <source>
        <dbReference type="RuleBase" id="RU003968"/>
    </source>
</evidence>
<protein>
    <submittedName>
        <fullName evidence="9">GMC oxidoreductase</fullName>
    </submittedName>
</protein>
<keyword evidence="5" id="KW-0285">Flavoprotein</keyword>
<organism evidence="9 10">
    <name type="scientific">Aplosporella prunicola CBS 121167</name>
    <dbReference type="NCBI Taxonomy" id="1176127"/>
    <lineage>
        <taxon>Eukaryota</taxon>
        <taxon>Fungi</taxon>
        <taxon>Dikarya</taxon>
        <taxon>Ascomycota</taxon>
        <taxon>Pezizomycotina</taxon>
        <taxon>Dothideomycetes</taxon>
        <taxon>Dothideomycetes incertae sedis</taxon>
        <taxon>Botryosphaeriales</taxon>
        <taxon>Aplosporellaceae</taxon>
        <taxon>Aplosporella</taxon>
    </lineage>
</organism>
<evidence type="ECO:0000256" key="1">
    <source>
        <dbReference type="ARBA" id="ARBA00010790"/>
    </source>
</evidence>
<keyword evidence="10" id="KW-1185">Reference proteome</keyword>
<dbReference type="SUPFAM" id="SSF54373">
    <property type="entry name" value="FAD-linked reductases, C-terminal domain"/>
    <property type="match status" value="1"/>
</dbReference>
<keyword evidence="4 5" id="KW-0274">FAD</keyword>
<feature type="chain" id="PRO_5025501490" evidence="6">
    <location>
        <begin position="17"/>
        <end position="632"/>
    </location>
</feature>
<keyword evidence="2" id="KW-0325">Glycoprotein</keyword>
<dbReference type="GO" id="GO:0016614">
    <property type="term" value="F:oxidoreductase activity, acting on CH-OH group of donors"/>
    <property type="evidence" value="ECO:0007669"/>
    <property type="project" value="InterPro"/>
</dbReference>
<dbReference type="Pfam" id="PF00732">
    <property type="entry name" value="GMC_oxred_N"/>
    <property type="match status" value="1"/>
</dbReference>
<dbReference type="GO" id="GO:0044550">
    <property type="term" value="P:secondary metabolite biosynthetic process"/>
    <property type="evidence" value="ECO:0007669"/>
    <property type="project" value="TreeGrafter"/>
</dbReference>
<evidence type="ECO:0000313" key="9">
    <source>
        <dbReference type="EMBL" id="KAF2140428.1"/>
    </source>
</evidence>
<feature type="signal peptide" evidence="6">
    <location>
        <begin position="1"/>
        <end position="16"/>
    </location>
</feature>
<evidence type="ECO:0000259" key="7">
    <source>
        <dbReference type="PROSITE" id="PS00623"/>
    </source>
</evidence>
<dbReference type="OrthoDB" id="269227at2759"/>
<dbReference type="PROSITE" id="PS00624">
    <property type="entry name" value="GMC_OXRED_2"/>
    <property type="match status" value="1"/>
</dbReference>
<dbReference type="Gene3D" id="3.50.50.60">
    <property type="entry name" value="FAD/NAD(P)-binding domain"/>
    <property type="match status" value="1"/>
</dbReference>
<evidence type="ECO:0000256" key="3">
    <source>
        <dbReference type="PIRSR" id="PIRSR000137-1"/>
    </source>
</evidence>
<feature type="active site" description="Proton acceptor" evidence="3">
    <location>
        <position position="612"/>
    </location>
</feature>
<name>A0A6A6BA29_9PEZI</name>
<dbReference type="InterPro" id="IPR007867">
    <property type="entry name" value="GMC_OxRtase_C"/>
</dbReference>
<dbReference type="EMBL" id="ML995490">
    <property type="protein sequence ID" value="KAF2140428.1"/>
    <property type="molecule type" value="Genomic_DNA"/>
</dbReference>
<dbReference type="PROSITE" id="PS00623">
    <property type="entry name" value="GMC_OXRED_1"/>
    <property type="match status" value="1"/>
</dbReference>
<dbReference type="InterPro" id="IPR000172">
    <property type="entry name" value="GMC_OxRdtase_N"/>
</dbReference>